<dbReference type="EC" id="3.2.1.21" evidence="3"/>
<evidence type="ECO:0000256" key="3">
    <source>
        <dbReference type="ARBA" id="ARBA00012744"/>
    </source>
</evidence>
<dbReference type="AlphaFoldDB" id="A0A5N7CUU7"/>
<proteinExistence type="inferred from homology"/>
<comment type="similarity">
    <text evidence="2">Belongs to the glycosyl hydrolase 3 family.</text>
</comment>
<keyword evidence="7" id="KW-0624">Polysaccharide degradation</keyword>
<keyword evidence="4" id="KW-0378">Hydrolase</keyword>
<dbReference type="GO" id="GO:0009251">
    <property type="term" value="P:glucan catabolic process"/>
    <property type="evidence" value="ECO:0007669"/>
    <property type="project" value="TreeGrafter"/>
</dbReference>
<dbReference type="PANTHER" id="PTHR42715">
    <property type="entry name" value="BETA-GLUCOSIDASE"/>
    <property type="match status" value="1"/>
</dbReference>
<sequence length="123" mass="13985">MAKVHVQVANTSTRAAPTVVQVYVSFPSDVVEDGDLIEVPADDKEERVTFVPNKERVEFPDRVLRNLTNIALEPGEKKTVEMTLSLKDLSYWRTCQQNWVMPDGDFQIWVGQSSRDLPLCGKY</sequence>
<dbReference type="OrthoDB" id="4359105at2759"/>
<accession>A0A5N7CUU7</accession>
<name>A0A5N7CUU7_9EURO</name>
<evidence type="ECO:0000256" key="2">
    <source>
        <dbReference type="ARBA" id="ARBA00005336"/>
    </source>
</evidence>
<evidence type="ECO:0000313" key="10">
    <source>
        <dbReference type="Proteomes" id="UP000325579"/>
    </source>
</evidence>
<dbReference type="GO" id="GO:0008422">
    <property type="term" value="F:beta-glucosidase activity"/>
    <property type="evidence" value="ECO:0007669"/>
    <property type="project" value="UniProtKB-EC"/>
</dbReference>
<evidence type="ECO:0000256" key="1">
    <source>
        <dbReference type="ARBA" id="ARBA00000448"/>
    </source>
</evidence>
<evidence type="ECO:0000259" key="8">
    <source>
        <dbReference type="SMART" id="SM01217"/>
    </source>
</evidence>
<keyword evidence="6" id="KW-0326">Glycosidase</keyword>
<comment type="catalytic activity">
    <reaction evidence="1">
        <text>Hydrolysis of terminal, non-reducing beta-D-glucosyl residues with release of beta-D-glucose.</text>
        <dbReference type="EC" id="3.2.1.21"/>
    </reaction>
</comment>
<dbReference type="InterPro" id="IPR013783">
    <property type="entry name" value="Ig-like_fold"/>
</dbReference>
<dbReference type="EMBL" id="ML736892">
    <property type="protein sequence ID" value="KAE8397497.1"/>
    <property type="molecule type" value="Genomic_DNA"/>
</dbReference>
<evidence type="ECO:0000256" key="4">
    <source>
        <dbReference type="ARBA" id="ARBA00022801"/>
    </source>
</evidence>
<keyword evidence="5" id="KW-0119">Carbohydrate metabolism</keyword>
<dbReference type="Pfam" id="PF14310">
    <property type="entry name" value="Fn3-like"/>
    <property type="match status" value="1"/>
</dbReference>
<evidence type="ECO:0000256" key="6">
    <source>
        <dbReference type="ARBA" id="ARBA00023295"/>
    </source>
</evidence>
<dbReference type="InterPro" id="IPR050288">
    <property type="entry name" value="Cellulose_deg_GH3"/>
</dbReference>
<dbReference type="SMART" id="SM01217">
    <property type="entry name" value="Fn3_like"/>
    <property type="match status" value="1"/>
</dbReference>
<dbReference type="InterPro" id="IPR026891">
    <property type="entry name" value="Fn3-like"/>
</dbReference>
<protein>
    <recommendedName>
        <fullName evidence="3">beta-glucosidase</fullName>
        <ecNumber evidence="3">3.2.1.21</ecNumber>
    </recommendedName>
</protein>
<feature type="domain" description="Fibronectin type III-like" evidence="8">
    <location>
        <begin position="18"/>
        <end position="114"/>
    </location>
</feature>
<evidence type="ECO:0000256" key="5">
    <source>
        <dbReference type="ARBA" id="ARBA00023277"/>
    </source>
</evidence>
<keyword evidence="10" id="KW-1185">Reference proteome</keyword>
<reference evidence="9 10" key="1">
    <citation type="submission" date="2019-04" db="EMBL/GenBank/DDBJ databases">
        <authorList>
            <consortium name="DOE Joint Genome Institute"/>
            <person name="Mondo S."/>
            <person name="Kjaerbolling I."/>
            <person name="Vesth T."/>
            <person name="Frisvad J.C."/>
            <person name="Nybo J.L."/>
            <person name="Theobald S."/>
            <person name="Kildgaard S."/>
            <person name="Isbrandt T."/>
            <person name="Kuo A."/>
            <person name="Sato A."/>
            <person name="Lyhne E.K."/>
            <person name="Kogle M.E."/>
            <person name="Wiebenga A."/>
            <person name="Kun R.S."/>
            <person name="Lubbers R.J."/>
            <person name="Makela M.R."/>
            <person name="Barry K."/>
            <person name="Chovatia M."/>
            <person name="Clum A."/>
            <person name="Daum C."/>
            <person name="Haridas S."/>
            <person name="He G."/>
            <person name="LaButti K."/>
            <person name="Lipzen A."/>
            <person name="Riley R."/>
            <person name="Salamov A."/>
            <person name="Simmons B.A."/>
            <person name="Magnuson J.K."/>
            <person name="Henrissat B."/>
            <person name="Mortensen U.H."/>
            <person name="Larsen T.O."/>
            <person name="Devries R.P."/>
            <person name="Grigoriev I.V."/>
            <person name="Machida M."/>
            <person name="Baker S.E."/>
            <person name="Andersen M.R."/>
            <person name="Cantor M.N."/>
            <person name="Hua S.X."/>
        </authorList>
    </citation>
    <scope>NUCLEOTIDE SEQUENCE [LARGE SCALE GENOMIC DNA]</scope>
    <source>
        <strain evidence="9 10">CBS 119388</strain>
    </source>
</reference>
<organism evidence="9 10">
    <name type="scientific">Aspergillus pseudonomiae</name>
    <dbReference type="NCBI Taxonomy" id="1506151"/>
    <lineage>
        <taxon>Eukaryota</taxon>
        <taxon>Fungi</taxon>
        <taxon>Dikarya</taxon>
        <taxon>Ascomycota</taxon>
        <taxon>Pezizomycotina</taxon>
        <taxon>Eurotiomycetes</taxon>
        <taxon>Eurotiomycetidae</taxon>
        <taxon>Eurotiales</taxon>
        <taxon>Aspergillaceae</taxon>
        <taxon>Aspergillus</taxon>
        <taxon>Aspergillus subgen. Circumdati</taxon>
    </lineage>
</organism>
<evidence type="ECO:0000313" key="9">
    <source>
        <dbReference type="EMBL" id="KAE8397497.1"/>
    </source>
</evidence>
<dbReference type="GeneID" id="43675561"/>
<dbReference type="PANTHER" id="PTHR42715:SF20">
    <property type="entry name" value="BETA-GLUCOSIDASE E-RELATED"/>
    <property type="match status" value="1"/>
</dbReference>
<gene>
    <name evidence="9" type="ORF">BDV37DRAFT_55707</name>
</gene>
<dbReference type="RefSeq" id="XP_031934816.1">
    <property type="nucleotide sequence ID" value="XM_032090870.1"/>
</dbReference>
<dbReference type="Proteomes" id="UP000325579">
    <property type="component" value="Unassembled WGS sequence"/>
</dbReference>
<dbReference type="Gene3D" id="2.60.40.10">
    <property type="entry name" value="Immunoglobulins"/>
    <property type="match status" value="1"/>
</dbReference>
<evidence type="ECO:0000256" key="7">
    <source>
        <dbReference type="ARBA" id="ARBA00023326"/>
    </source>
</evidence>